<evidence type="ECO:0000313" key="2">
    <source>
        <dbReference type="Proteomes" id="UP000297245"/>
    </source>
</evidence>
<dbReference type="AlphaFoldDB" id="A0A4S8LSK6"/>
<accession>A0A4S8LSK6</accession>
<keyword evidence="2" id="KW-1185">Reference proteome</keyword>
<gene>
    <name evidence="1" type="ORF">K435DRAFT_221987</name>
</gene>
<organism evidence="1 2">
    <name type="scientific">Dendrothele bispora (strain CBS 962.96)</name>
    <dbReference type="NCBI Taxonomy" id="1314807"/>
    <lineage>
        <taxon>Eukaryota</taxon>
        <taxon>Fungi</taxon>
        <taxon>Dikarya</taxon>
        <taxon>Basidiomycota</taxon>
        <taxon>Agaricomycotina</taxon>
        <taxon>Agaricomycetes</taxon>
        <taxon>Agaricomycetidae</taxon>
        <taxon>Agaricales</taxon>
        <taxon>Agaricales incertae sedis</taxon>
        <taxon>Dendrothele</taxon>
    </lineage>
</organism>
<reference evidence="1 2" key="1">
    <citation type="journal article" date="2019" name="Nat. Ecol. Evol.">
        <title>Megaphylogeny resolves global patterns of mushroom evolution.</title>
        <authorList>
            <person name="Varga T."/>
            <person name="Krizsan K."/>
            <person name="Foldi C."/>
            <person name="Dima B."/>
            <person name="Sanchez-Garcia M."/>
            <person name="Sanchez-Ramirez S."/>
            <person name="Szollosi G.J."/>
            <person name="Szarkandi J.G."/>
            <person name="Papp V."/>
            <person name="Albert L."/>
            <person name="Andreopoulos W."/>
            <person name="Angelini C."/>
            <person name="Antonin V."/>
            <person name="Barry K.W."/>
            <person name="Bougher N.L."/>
            <person name="Buchanan P."/>
            <person name="Buyck B."/>
            <person name="Bense V."/>
            <person name="Catcheside P."/>
            <person name="Chovatia M."/>
            <person name="Cooper J."/>
            <person name="Damon W."/>
            <person name="Desjardin D."/>
            <person name="Finy P."/>
            <person name="Geml J."/>
            <person name="Haridas S."/>
            <person name="Hughes K."/>
            <person name="Justo A."/>
            <person name="Karasinski D."/>
            <person name="Kautmanova I."/>
            <person name="Kiss B."/>
            <person name="Kocsube S."/>
            <person name="Kotiranta H."/>
            <person name="LaButti K.M."/>
            <person name="Lechner B.E."/>
            <person name="Liimatainen K."/>
            <person name="Lipzen A."/>
            <person name="Lukacs Z."/>
            <person name="Mihaltcheva S."/>
            <person name="Morgado L.N."/>
            <person name="Niskanen T."/>
            <person name="Noordeloos M.E."/>
            <person name="Ohm R.A."/>
            <person name="Ortiz-Santana B."/>
            <person name="Ovrebo C."/>
            <person name="Racz N."/>
            <person name="Riley R."/>
            <person name="Savchenko A."/>
            <person name="Shiryaev A."/>
            <person name="Soop K."/>
            <person name="Spirin V."/>
            <person name="Szebenyi C."/>
            <person name="Tomsovsky M."/>
            <person name="Tulloss R.E."/>
            <person name="Uehling J."/>
            <person name="Grigoriev I.V."/>
            <person name="Vagvolgyi C."/>
            <person name="Papp T."/>
            <person name="Martin F.M."/>
            <person name="Miettinen O."/>
            <person name="Hibbett D.S."/>
            <person name="Nagy L.G."/>
        </authorList>
    </citation>
    <scope>NUCLEOTIDE SEQUENCE [LARGE SCALE GENOMIC DNA]</scope>
    <source>
        <strain evidence="1 2">CBS 962.96</strain>
    </source>
</reference>
<dbReference type="Proteomes" id="UP000297245">
    <property type="component" value="Unassembled WGS sequence"/>
</dbReference>
<proteinExistence type="predicted"/>
<dbReference type="EMBL" id="ML179294">
    <property type="protein sequence ID" value="THU91898.1"/>
    <property type="molecule type" value="Genomic_DNA"/>
</dbReference>
<protein>
    <submittedName>
        <fullName evidence="1">Uncharacterized protein</fullName>
    </submittedName>
</protein>
<name>A0A4S8LSK6_DENBC</name>
<sequence>MTTSTSSRIPHTHAFSLCIQPGCLKHLDGSLYVICHRSPIPIPLSSPIFPSISCPTTPSDFFDWWYVPTQVETFPYLLPSFLKYKRQPTSSPTRQLTFDNPKRNKQQNLVRRTAISSNRPTNALYSILLYRLWVPSLFLFRPIALASAVSTILFRTATVPCIRHIFCTHIPHLLHSAFAFLYHIRHSES</sequence>
<evidence type="ECO:0000313" key="1">
    <source>
        <dbReference type="EMBL" id="THU91898.1"/>
    </source>
</evidence>